<gene>
    <name evidence="2" type="ordered locus">B5T_00850</name>
</gene>
<evidence type="ECO:0000313" key="2">
    <source>
        <dbReference type="EMBL" id="AFT69134.1"/>
    </source>
</evidence>
<protein>
    <submittedName>
        <fullName evidence="2">Uncharacterized protein</fullName>
    </submittedName>
</protein>
<evidence type="ECO:0000313" key="3">
    <source>
        <dbReference type="Proteomes" id="UP000006286"/>
    </source>
</evidence>
<dbReference type="PATRIC" id="fig|930169.3.peg.835"/>
<feature type="compositionally biased region" description="Gly residues" evidence="1">
    <location>
        <begin position="43"/>
        <end position="55"/>
    </location>
</feature>
<dbReference type="KEGG" id="adi:B5T_00850"/>
<dbReference type="eggNOG" id="ENOG5033S03">
    <property type="taxonomic scope" value="Bacteria"/>
</dbReference>
<dbReference type="HOGENOM" id="CLU_311407_0_0_6"/>
<dbReference type="STRING" id="930169.B5T_00850"/>
<feature type="region of interest" description="Disordered" evidence="1">
    <location>
        <begin position="43"/>
        <end position="68"/>
    </location>
</feature>
<dbReference type="EMBL" id="CP003466">
    <property type="protein sequence ID" value="AFT69134.1"/>
    <property type="molecule type" value="Genomic_DNA"/>
</dbReference>
<sequence length="969" mass="104231">MAKCSSIATGRTRRVPMSIANVVSRFGVILLFALVGACGGGASRDGGASPDGGGSREWPTAGTPAHTAEGGLDLTVVKPVAGEASPLQVLELTGLPSDFEIADLYVEFYVKEGEAPLKGQVDEFRLLPVFELDQTFFLAMPLLDAEGAVIVWRLTDGNSTSETFETQIDALPPPRVGSVDTLLEGAEAVLREATEALGRSYPDEWEGWSDNLDQMPVHLIPLWQSWHAMFDKQNELAWINQPMPDDVRVMLERVLAAQPMDETMFGMAAYFAEGHSLLNDASDLLPVRTNSGVSARSYMRYTGEEPGRIIRQQGMMPIGNALALAAELEKYDQARRSLRNMGLFDKYVGSYISAVGILAALPVAAGTGGGAAAAITAARRELMAKVSNIVLFLSRVNGVAKITSPCCIVSLDVTLDPKSGQVTEDMPESQIWLNDARARAESEPVNITRDIADAIVKDAAKMISVGMSKELAEVYGDAVQRSGIVGDVGGKIIDYAASGIGKRFLASFPVGADMSFFWNDVDLMYGEPQKWLEVEAASLSGSADQSIVEQTPTGQHEMAFRLRTPQAFHLQTSLLRFNTRPEELPAVAPAITTKRISLDYLDLKFNPSVLRVEDGPVDFSLTLENASSLGVGGGEDYIDVNAFLNGFAVGSVAYHGRSGAVMHFTYMPPEGGFPEDLLLEVEANVDLDTGIRAPSHNPPPRRGVLLVTGGEGTQRLEISPPSKCIQEGEQQQFTVTGLGGEPVPVNWRVDGPGWITAEGLYTAGEANGTGQVAITASVQGNDTITAVAHMTVGDCTCWWDGQVGGDFQQQAVGETQWIEVDDQNSIVAMKHHSGDFSLLHLDLSEDPIAPGATGTYRAVVQPGHFGNTLPSARSVWYNPSSQMADAAGLTPIPKAIVQVTRHDMLNYPDDMGVADGARMLEARVTGTVVYEWLEYEPNRIERVSGNLNVGIRGSYWIDLGFGINCSRGL</sequence>
<organism evidence="2 3">
    <name type="scientific">Alcanivorax dieselolei (strain DSM 16502 / CGMCC 1.3690 / MCCC 1A00001 / B-5)</name>
    <name type="common">Alloalcanivorax dieselolei</name>
    <dbReference type="NCBI Taxonomy" id="930169"/>
    <lineage>
        <taxon>Bacteria</taxon>
        <taxon>Pseudomonadati</taxon>
        <taxon>Pseudomonadota</taxon>
        <taxon>Gammaproteobacteria</taxon>
        <taxon>Oceanospirillales</taxon>
        <taxon>Alcanivoracaceae</taxon>
        <taxon>Alloalcanivorax</taxon>
    </lineage>
</organism>
<dbReference type="AlphaFoldDB" id="K0C6K8"/>
<accession>K0C6K8</accession>
<dbReference type="Proteomes" id="UP000006286">
    <property type="component" value="Chromosome"/>
</dbReference>
<proteinExistence type="predicted"/>
<evidence type="ECO:0000256" key="1">
    <source>
        <dbReference type="SAM" id="MobiDB-lite"/>
    </source>
</evidence>
<name>K0C6K8_ALCDB</name>
<reference evidence="2 3" key="1">
    <citation type="journal article" date="2012" name="J. Bacteriol.">
        <title>Complete genome sequence of Alcanivorax dieselolei type strain B5.</title>
        <authorList>
            <person name="Lai Q."/>
            <person name="Li W."/>
            <person name="Shao Z."/>
        </authorList>
    </citation>
    <scope>NUCLEOTIDE SEQUENCE [LARGE SCALE GENOMIC DNA]</scope>
    <source>
        <strain evidence="3">DSM 16502 / CGMCC 1.3690 / B-5</strain>
    </source>
</reference>
<keyword evidence="3" id="KW-1185">Reference proteome</keyword>